<proteinExistence type="predicted"/>
<evidence type="ECO:0000313" key="1">
    <source>
        <dbReference type="Proteomes" id="UP001652628"/>
    </source>
</evidence>
<evidence type="ECO:0000313" key="2">
    <source>
        <dbReference type="RefSeq" id="XP_016934372.2"/>
    </source>
</evidence>
<dbReference type="AlphaFoldDB" id="A0AB39ZF19"/>
<organism evidence="1 2">
    <name type="scientific">Drosophila suzukii</name>
    <name type="common">Spotted-wing drosophila fruit fly</name>
    <dbReference type="NCBI Taxonomy" id="28584"/>
    <lineage>
        <taxon>Eukaryota</taxon>
        <taxon>Metazoa</taxon>
        <taxon>Ecdysozoa</taxon>
        <taxon>Arthropoda</taxon>
        <taxon>Hexapoda</taxon>
        <taxon>Insecta</taxon>
        <taxon>Pterygota</taxon>
        <taxon>Neoptera</taxon>
        <taxon>Endopterygota</taxon>
        <taxon>Diptera</taxon>
        <taxon>Brachycera</taxon>
        <taxon>Muscomorpha</taxon>
        <taxon>Ephydroidea</taxon>
        <taxon>Drosophilidae</taxon>
        <taxon>Drosophila</taxon>
        <taxon>Sophophora</taxon>
    </lineage>
</organism>
<gene>
    <name evidence="2" type="primary">LOC108013182</name>
</gene>
<protein>
    <recommendedName>
        <fullName evidence="3">Transcription factor IIIC 90kDa subunit N-terminal domain-containing protein</fullName>
    </recommendedName>
</protein>
<evidence type="ECO:0008006" key="3">
    <source>
        <dbReference type="Google" id="ProtNLM"/>
    </source>
</evidence>
<dbReference type="RefSeq" id="XP_016934372.2">
    <property type="nucleotide sequence ID" value="XM_017078883.4"/>
</dbReference>
<accession>A0AB39ZF19</accession>
<keyword evidence="1" id="KW-1185">Reference proteome</keyword>
<dbReference type="Proteomes" id="UP001652628">
    <property type="component" value="Chromosome 3"/>
</dbReference>
<dbReference type="GeneID" id="108013182"/>
<sequence length="695" mass="78378">MTKVTEGEISDGVEDVGKPNLEFPVLAKGFVRQDSIHDFVSSHADRNFVALSGSKSDVVTLELNSKFMVVDPFPYFVAIFESNVEELRPLDALANQVNLVAIYDSCNVLEAQHLALEPGYTAVCSLSVPPARLVTVKRAPKLLANGNLLLASLNTYGSLSLMSKPAEYNRWSRLEELNIAVVLRDTLLPEMEIAKITNFRQYQAFINRAWITMFTWLPHESEANGSMVLILGTATGSLWLLTLSPDVKTILSHQQTQTSLGRICYIHAFEGLLLVGDINGLIHLYQFSAQETTGLILTKTLWEKADRLGLQMAVITQCPAKDCYYITCCKAAHLLTWCMPRSEEKECLEARLYVGGVKITGLCSLDDTSYAAGTATSQLQHIQIIHENNQLSLKMQSIAMYGLQDFQLMGLCTSGNKNLMTMFLYRNKEYMCQTVSQKKQCVMQILKVGKQDALAQLSSRLEIDKPINNYIDLLAELRLHVFAEENWQKYIDYGPLDSFQFTETATEIQLQQLQLKFHVLQSVLRLQSSLLQLTVHIKNTQDEMQLLVAMLLITHIRLRLQFIGSLSQRTPFQEVVIKCMFEEAQRLVNKLKADFTEEHVLGATTKAFVDQIGIHLQFLHEKLGNPVIADPTDKQVLRCTASFVEISPSLDRRYCSLCERTILFELENLQELYDLGRNLTCPVCHGSFAVEMLHA</sequence>
<reference evidence="2" key="1">
    <citation type="submission" date="2025-08" db="UniProtKB">
        <authorList>
            <consortium name="RefSeq"/>
        </authorList>
    </citation>
    <scope>IDENTIFICATION</scope>
</reference>
<name>A0AB39ZF19_DROSZ</name>